<accession>A0AAV4J627</accession>
<reference evidence="2 3" key="1">
    <citation type="journal article" date="2021" name="Elife">
        <title>Chloroplast acquisition without the gene transfer in kleptoplastic sea slugs, Plakobranchus ocellatus.</title>
        <authorList>
            <person name="Maeda T."/>
            <person name="Takahashi S."/>
            <person name="Yoshida T."/>
            <person name="Shimamura S."/>
            <person name="Takaki Y."/>
            <person name="Nagai Y."/>
            <person name="Toyoda A."/>
            <person name="Suzuki Y."/>
            <person name="Arimoto A."/>
            <person name="Ishii H."/>
            <person name="Satoh N."/>
            <person name="Nishiyama T."/>
            <person name="Hasebe M."/>
            <person name="Maruyama T."/>
            <person name="Minagawa J."/>
            <person name="Obokata J."/>
            <person name="Shigenobu S."/>
        </authorList>
    </citation>
    <scope>NUCLEOTIDE SEQUENCE [LARGE SCALE GENOMIC DNA]</scope>
</reference>
<dbReference type="InterPro" id="IPR038130">
    <property type="entry name" value="PTN/MK_C_dom_sf"/>
</dbReference>
<protein>
    <submittedName>
        <fullName evidence="2">Nucleolar protein 58-like isoform X2</fullName>
    </submittedName>
</protein>
<name>A0AAV4J627_9GAST</name>
<proteinExistence type="predicted"/>
<comment type="caution">
    <text evidence="2">The sequence shown here is derived from an EMBL/GenBank/DDBJ whole genome shotgun (WGS) entry which is preliminary data.</text>
</comment>
<sequence>MLLVGGNSFHCQRRKLVNRPCKEAGPTQAPDTDTSGAPYCEYVRGNWTACDSDTQRSTRMDQLVKGDPANCQRFKQFNKRCKKACKYTLDDWSDCDPVTDKRSRVKRLTGGDPTACGQEMTISRPCRDKHGVERCFYGNWGEFGPCTNGVSTKVRPMLQGGVECERKAVITKACEK</sequence>
<dbReference type="Proteomes" id="UP000762676">
    <property type="component" value="Unassembled WGS sequence"/>
</dbReference>
<dbReference type="GO" id="GO:0048332">
    <property type="term" value="P:mesoderm morphogenesis"/>
    <property type="evidence" value="ECO:0007669"/>
    <property type="project" value="TreeGrafter"/>
</dbReference>
<dbReference type="GO" id="GO:0008083">
    <property type="term" value="F:growth factor activity"/>
    <property type="evidence" value="ECO:0007669"/>
    <property type="project" value="InterPro"/>
</dbReference>
<dbReference type="Pfam" id="PF01091">
    <property type="entry name" value="PTN_MK_C"/>
    <property type="match status" value="1"/>
</dbReference>
<feature type="domain" description="Pleiotrophin/Midkine C-terminal" evidence="1">
    <location>
        <begin position="82"/>
        <end position="129"/>
    </location>
</feature>
<dbReference type="EMBL" id="BMAT01009971">
    <property type="protein sequence ID" value="GFS17300.1"/>
    <property type="molecule type" value="Genomic_DNA"/>
</dbReference>
<dbReference type="PANTHER" id="PTHR21050:SF1">
    <property type="entry name" value="MIDKINE AND PLEIOTROPHIN 1, ISOFORM A-RELATED"/>
    <property type="match status" value="1"/>
</dbReference>
<organism evidence="2 3">
    <name type="scientific">Elysia marginata</name>
    <dbReference type="NCBI Taxonomy" id="1093978"/>
    <lineage>
        <taxon>Eukaryota</taxon>
        <taxon>Metazoa</taxon>
        <taxon>Spiralia</taxon>
        <taxon>Lophotrochozoa</taxon>
        <taxon>Mollusca</taxon>
        <taxon>Gastropoda</taxon>
        <taxon>Heterobranchia</taxon>
        <taxon>Euthyneura</taxon>
        <taxon>Panpulmonata</taxon>
        <taxon>Sacoglossa</taxon>
        <taxon>Placobranchoidea</taxon>
        <taxon>Plakobranchidae</taxon>
        <taxon>Elysia</taxon>
    </lineage>
</organism>
<keyword evidence="3" id="KW-1185">Reference proteome</keyword>
<dbReference type="GO" id="GO:0005576">
    <property type="term" value="C:extracellular region"/>
    <property type="evidence" value="ECO:0007669"/>
    <property type="project" value="TreeGrafter"/>
</dbReference>
<gene>
    <name evidence="2" type="ORF">ElyMa_004977800</name>
</gene>
<dbReference type="AlphaFoldDB" id="A0AAV4J627"/>
<dbReference type="PANTHER" id="PTHR21050">
    <property type="entry name" value="MIDKINE AND PLEIOTROPHIN 1, ISOFORM A-RELATED"/>
    <property type="match status" value="1"/>
</dbReference>
<evidence type="ECO:0000259" key="1">
    <source>
        <dbReference type="Pfam" id="PF01091"/>
    </source>
</evidence>
<evidence type="ECO:0000313" key="3">
    <source>
        <dbReference type="Proteomes" id="UP000762676"/>
    </source>
</evidence>
<dbReference type="InterPro" id="IPR020090">
    <property type="entry name" value="PTN/MK_C_dom"/>
</dbReference>
<dbReference type="Gene3D" id="2.30.90.10">
    <property type="entry name" value="Heparin-binding Growth Factor, Midkine, Chain A- C-terminal Domain"/>
    <property type="match status" value="2"/>
</dbReference>
<evidence type="ECO:0000313" key="2">
    <source>
        <dbReference type="EMBL" id="GFS17300.1"/>
    </source>
</evidence>
<dbReference type="GO" id="GO:0008201">
    <property type="term" value="F:heparin binding"/>
    <property type="evidence" value="ECO:0007669"/>
    <property type="project" value="TreeGrafter"/>
</dbReference>